<keyword evidence="1" id="KW-0812">Transmembrane</keyword>
<dbReference type="Proteomes" id="UP000677537">
    <property type="component" value="Unassembled WGS sequence"/>
</dbReference>
<name>A0A940N0Y6_9PROT</name>
<organism evidence="2 3">
    <name type="scientific">Roseomonas indoligenes</name>
    <dbReference type="NCBI Taxonomy" id="2820811"/>
    <lineage>
        <taxon>Bacteria</taxon>
        <taxon>Pseudomonadati</taxon>
        <taxon>Pseudomonadota</taxon>
        <taxon>Alphaproteobacteria</taxon>
        <taxon>Acetobacterales</taxon>
        <taxon>Roseomonadaceae</taxon>
        <taxon>Roseomonas</taxon>
    </lineage>
</organism>
<keyword evidence="1" id="KW-1133">Transmembrane helix</keyword>
<reference evidence="2" key="1">
    <citation type="submission" date="2021-03" db="EMBL/GenBank/DDBJ databases">
        <authorList>
            <person name="So Y."/>
        </authorList>
    </citation>
    <scope>NUCLEOTIDE SEQUENCE</scope>
    <source>
        <strain evidence="2">SG15</strain>
    </source>
</reference>
<evidence type="ECO:0000313" key="3">
    <source>
        <dbReference type="Proteomes" id="UP000677537"/>
    </source>
</evidence>
<dbReference type="EMBL" id="JAGIZA010000008">
    <property type="protein sequence ID" value="MBP0494056.1"/>
    <property type="molecule type" value="Genomic_DNA"/>
</dbReference>
<sequence length="154" mass="16989">MDDNPILPLAIGMIAFVFVLSTGLVIWLVAQLRRTSDKPLSQDAAGVIAVPVRRLQRTLGFFGRYGNGIGARLAVAPDGLRFKVFKPDHWPFPDITEVNAPRMLFATRITIRHRGGARLLIDLAGRARARDLLRVLPTSVPLTRRAAALRDDEG</sequence>
<evidence type="ECO:0000256" key="1">
    <source>
        <dbReference type="SAM" id="Phobius"/>
    </source>
</evidence>
<comment type="caution">
    <text evidence="2">The sequence shown here is derived from an EMBL/GenBank/DDBJ whole genome shotgun (WGS) entry which is preliminary data.</text>
</comment>
<accession>A0A940N0Y6</accession>
<dbReference type="AlphaFoldDB" id="A0A940N0Y6"/>
<keyword evidence="3" id="KW-1185">Reference proteome</keyword>
<dbReference type="RefSeq" id="WP_209374798.1">
    <property type="nucleotide sequence ID" value="NZ_JAGIZA010000008.1"/>
</dbReference>
<evidence type="ECO:0008006" key="4">
    <source>
        <dbReference type="Google" id="ProtNLM"/>
    </source>
</evidence>
<keyword evidence="1" id="KW-0472">Membrane</keyword>
<protein>
    <recommendedName>
        <fullName evidence="4">DUF2550 family protein</fullName>
    </recommendedName>
</protein>
<evidence type="ECO:0000313" key="2">
    <source>
        <dbReference type="EMBL" id="MBP0494056.1"/>
    </source>
</evidence>
<proteinExistence type="predicted"/>
<feature type="transmembrane region" description="Helical" evidence="1">
    <location>
        <begin position="6"/>
        <end position="30"/>
    </location>
</feature>
<gene>
    <name evidence="2" type="ORF">J5Y10_14825</name>
</gene>